<sequence length="279" mass="31654">MENTLNAIAEAIVGLHSNPIKDYVFPSISALSTAALGAWAAFYAVSTQEYNRVQIQNVDALNETLLNANEARNSLIAIKSNYSGRLTPNPFQRMLVIPPLVLNAEPIKFHVASLAFLVPSENSENSSKWQRIEYVETLFKNYNNVLNIWKKRNELMQELMPHVMQFHGRGVSLEELEMVIGRGQIAILSDLTEQAILITDDLVVEISCFLLGFSQVSKVAIPTKIKKKYRKIIAINLPDNDESKNLLSISTELNFNLASKIHNVTQEELRHRYRRIYLK</sequence>
<organism evidence="2 3">
    <name type="scientific">Vibrio parahaemolyticus</name>
    <dbReference type="NCBI Taxonomy" id="670"/>
    <lineage>
        <taxon>Bacteria</taxon>
        <taxon>Pseudomonadati</taxon>
        <taxon>Pseudomonadota</taxon>
        <taxon>Gammaproteobacteria</taxon>
        <taxon>Vibrionales</taxon>
        <taxon>Vibrionaceae</taxon>
        <taxon>Vibrio</taxon>
    </lineage>
</organism>
<evidence type="ECO:0000313" key="3">
    <source>
        <dbReference type="Proteomes" id="UP000321504"/>
    </source>
</evidence>
<keyword evidence="1" id="KW-0472">Membrane</keyword>
<dbReference type="AlphaFoldDB" id="A0AA46L114"/>
<accession>A0AA46L114</accession>
<keyword evidence="1" id="KW-1133">Transmembrane helix</keyword>
<feature type="transmembrane region" description="Helical" evidence="1">
    <location>
        <begin position="23"/>
        <end position="45"/>
    </location>
</feature>
<dbReference type="RefSeq" id="WP_025580294.1">
    <property type="nucleotide sequence ID" value="NZ_VRMQ01000011.1"/>
</dbReference>
<protein>
    <submittedName>
        <fullName evidence="2">Uncharacterized protein</fullName>
    </submittedName>
</protein>
<evidence type="ECO:0000313" key="2">
    <source>
        <dbReference type="EMBL" id="TXN13593.1"/>
    </source>
</evidence>
<reference evidence="2 3" key="1">
    <citation type="submission" date="2019-08" db="EMBL/GenBank/DDBJ databases">
        <title>Emerging of two pre-pandemic pathogenic O4:KUT lineages of Vibrio parahaemolyticus in coastal eastern China.</title>
        <authorList>
            <person name="Yu H."/>
        </authorList>
    </citation>
    <scope>NUCLEOTIDE SEQUENCE [LARGE SCALE GENOMIC DNA]</scope>
    <source>
        <strain evidence="2 3">HZ17-383</strain>
    </source>
</reference>
<comment type="caution">
    <text evidence="2">The sequence shown here is derived from an EMBL/GenBank/DDBJ whole genome shotgun (WGS) entry which is preliminary data.</text>
</comment>
<name>A0AA46L114_VIBPH</name>
<dbReference type="Proteomes" id="UP000321504">
    <property type="component" value="Unassembled WGS sequence"/>
</dbReference>
<evidence type="ECO:0000256" key="1">
    <source>
        <dbReference type="SAM" id="Phobius"/>
    </source>
</evidence>
<gene>
    <name evidence="2" type="ORF">FVP01_23130</name>
</gene>
<keyword evidence="1" id="KW-0812">Transmembrane</keyword>
<dbReference type="EMBL" id="VRMQ01000011">
    <property type="protein sequence ID" value="TXN13593.1"/>
    <property type="molecule type" value="Genomic_DNA"/>
</dbReference>
<proteinExistence type="predicted"/>